<evidence type="ECO:0000256" key="4">
    <source>
        <dbReference type="ARBA" id="ARBA00022989"/>
    </source>
</evidence>
<evidence type="ECO:0000256" key="5">
    <source>
        <dbReference type="ARBA" id="ARBA00023136"/>
    </source>
</evidence>
<accession>A0ABQ0A9N5</accession>
<organism evidence="9 10">
    <name type="scientific">Sessilibacter corallicola</name>
    <dbReference type="NCBI Taxonomy" id="2904075"/>
    <lineage>
        <taxon>Bacteria</taxon>
        <taxon>Pseudomonadati</taxon>
        <taxon>Pseudomonadota</taxon>
        <taxon>Gammaproteobacteria</taxon>
        <taxon>Cellvibrionales</taxon>
        <taxon>Cellvibrionaceae</taxon>
        <taxon>Sessilibacter</taxon>
    </lineage>
</organism>
<evidence type="ECO:0000256" key="6">
    <source>
        <dbReference type="SAM" id="Phobius"/>
    </source>
</evidence>
<feature type="transmembrane region" description="Helical" evidence="6">
    <location>
        <begin position="357"/>
        <end position="383"/>
    </location>
</feature>
<dbReference type="RefSeq" id="WP_353303032.1">
    <property type="nucleotide sequence ID" value="NZ_BAABWN010000006.1"/>
</dbReference>
<name>A0ABQ0A9N5_9GAMM</name>
<dbReference type="PANTHER" id="PTHR30572:SF18">
    <property type="entry name" value="ABC-TYPE MACROLIDE FAMILY EXPORT SYSTEM PERMEASE COMPONENT 2"/>
    <property type="match status" value="1"/>
</dbReference>
<feature type="domain" description="ABC3 transporter permease C-terminal" evidence="7">
    <location>
        <begin position="317"/>
        <end position="431"/>
    </location>
</feature>
<evidence type="ECO:0000256" key="1">
    <source>
        <dbReference type="ARBA" id="ARBA00004651"/>
    </source>
</evidence>
<evidence type="ECO:0000313" key="10">
    <source>
        <dbReference type="Proteomes" id="UP001465153"/>
    </source>
</evidence>
<evidence type="ECO:0000313" key="9">
    <source>
        <dbReference type="EMBL" id="GAA6168356.1"/>
    </source>
</evidence>
<dbReference type="InterPro" id="IPR025857">
    <property type="entry name" value="MacB_PCD"/>
</dbReference>
<dbReference type="Pfam" id="PF02687">
    <property type="entry name" value="FtsX"/>
    <property type="match status" value="1"/>
</dbReference>
<dbReference type="Pfam" id="PF12704">
    <property type="entry name" value="MacB_PCD"/>
    <property type="match status" value="1"/>
</dbReference>
<gene>
    <name evidence="9" type="ORF">NBRC116591_21670</name>
</gene>
<keyword evidence="5 6" id="KW-0472">Membrane</keyword>
<feature type="transmembrane region" description="Helical" evidence="6">
    <location>
        <begin position="21"/>
        <end position="44"/>
    </location>
</feature>
<evidence type="ECO:0000256" key="3">
    <source>
        <dbReference type="ARBA" id="ARBA00022692"/>
    </source>
</evidence>
<dbReference type="Proteomes" id="UP001465153">
    <property type="component" value="Unassembled WGS sequence"/>
</dbReference>
<dbReference type="InterPro" id="IPR050250">
    <property type="entry name" value="Macrolide_Exporter_MacB"/>
</dbReference>
<dbReference type="InterPro" id="IPR003838">
    <property type="entry name" value="ABC3_permease_C"/>
</dbReference>
<evidence type="ECO:0000256" key="2">
    <source>
        <dbReference type="ARBA" id="ARBA00022475"/>
    </source>
</evidence>
<keyword evidence="3 6" id="KW-0812">Transmembrane</keyword>
<keyword evidence="2" id="KW-1003">Cell membrane</keyword>
<keyword evidence="4 6" id="KW-1133">Transmembrane helix</keyword>
<evidence type="ECO:0000259" key="8">
    <source>
        <dbReference type="Pfam" id="PF12704"/>
    </source>
</evidence>
<dbReference type="EMBL" id="BAABWN010000006">
    <property type="protein sequence ID" value="GAA6168356.1"/>
    <property type="molecule type" value="Genomic_DNA"/>
</dbReference>
<feature type="domain" description="MacB-like periplasmic core" evidence="8">
    <location>
        <begin position="20"/>
        <end position="270"/>
    </location>
</feature>
<sequence>MIRYYFWLSLKSIKGNPWLSALMVLAIALGIGAFMTTYTVFHYMSGDPIPHKSDKLFAVQLDNWAPDSAWDDENNRPPPHLTYRDSHFLAESKEATYQTAFFSVIMAAQPENPDIKPLRAQGLVTYSDFFPMFEPKFLYGSAWTRRDDQQRNSVIVLSKDMNERVFGGENSVGKYFRLNDHEYKIVGVLDDFAPRPKYYDLVNSQDFGDTEDFYLPFTLNDFLKLRPAGNNSCWKPLPTASYEGYLESDCVWINMWVQLDDEDHKQQYQQFIDNYVSDQKNLGRFPRPLNNQITDVMDWLEVREVVTDDTHIQLWLSGAFLIVCLLNTVGLMLAKFLKKSGDVGVRRALGASRAQIFYQHLIESATLGIVGAILGLALAWLGLLMVRSFSPDIAVLTHLDFKLSLFAFAVAIITSLISGLYPTWRICQITPARQLKSQ</sequence>
<reference evidence="9 10" key="1">
    <citation type="submission" date="2024-04" db="EMBL/GenBank/DDBJ databases">
        <title>Draft genome sequence of Sessilibacter corallicola NBRC 116591.</title>
        <authorList>
            <person name="Miyakawa T."/>
            <person name="Kusuya Y."/>
            <person name="Miura T."/>
        </authorList>
    </citation>
    <scope>NUCLEOTIDE SEQUENCE [LARGE SCALE GENOMIC DNA]</scope>
    <source>
        <strain evidence="9 10">KU-00831-HH</strain>
    </source>
</reference>
<comment type="caution">
    <text evidence="9">The sequence shown here is derived from an EMBL/GenBank/DDBJ whole genome shotgun (WGS) entry which is preliminary data.</text>
</comment>
<proteinExistence type="predicted"/>
<protein>
    <submittedName>
        <fullName evidence="9">ABC transporter permease</fullName>
    </submittedName>
</protein>
<feature type="transmembrane region" description="Helical" evidence="6">
    <location>
        <begin position="314"/>
        <end position="337"/>
    </location>
</feature>
<keyword evidence="10" id="KW-1185">Reference proteome</keyword>
<dbReference type="PANTHER" id="PTHR30572">
    <property type="entry name" value="MEMBRANE COMPONENT OF TRANSPORTER-RELATED"/>
    <property type="match status" value="1"/>
</dbReference>
<comment type="subcellular location">
    <subcellularLocation>
        <location evidence="1">Cell membrane</location>
        <topology evidence="1">Multi-pass membrane protein</topology>
    </subcellularLocation>
</comment>
<evidence type="ECO:0000259" key="7">
    <source>
        <dbReference type="Pfam" id="PF02687"/>
    </source>
</evidence>
<feature type="transmembrane region" description="Helical" evidence="6">
    <location>
        <begin position="403"/>
        <end position="424"/>
    </location>
</feature>